<dbReference type="SMART" id="SM00368">
    <property type="entry name" value="LRR_RI"/>
    <property type="match status" value="6"/>
</dbReference>
<dbReference type="AlphaFoldDB" id="A0A8C4SPR3"/>
<dbReference type="Pfam" id="PF13516">
    <property type="entry name" value="LRR_6"/>
    <property type="match status" value="4"/>
</dbReference>
<organism evidence="4 5">
    <name type="scientific">Erpetoichthys calabaricus</name>
    <name type="common">Rope fish</name>
    <name type="synonym">Calamoichthys calabaricus</name>
    <dbReference type="NCBI Taxonomy" id="27687"/>
    <lineage>
        <taxon>Eukaryota</taxon>
        <taxon>Metazoa</taxon>
        <taxon>Chordata</taxon>
        <taxon>Craniata</taxon>
        <taxon>Vertebrata</taxon>
        <taxon>Euteleostomi</taxon>
        <taxon>Actinopterygii</taxon>
        <taxon>Polypteriformes</taxon>
        <taxon>Polypteridae</taxon>
        <taxon>Erpetoichthys</taxon>
    </lineage>
</organism>
<dbReference type="Proteomes" id="UP000694620">
    <property type="component" value="Chromosome 15"/>
</dbReference>
<dbReference type="Ensembl" id="ENSECRT00000020652.1">
    <property type="protein sequence ID" value="ENSECRP00000020215.1"/>
    <property type="gene ID" value="ENSECRG00000013587.1"/>
</dbReference>
<evidence type="ECO:0000256" key="2">
    <source>
        <dbReference type="ARBA" id="ARBA00022490"/>
    </source>
</evidence>
<keyword evidence="2" id="KW-0963">Cytoplasm</keyword>
<dbReference type="GO" id="GO:0007018">
    <property type="term" value="P:microtubule-based movement"/>
    <property type="evidence" value="ECO:0007669"/>
    <property type="project" value="TreeGrafter"/>
</dbReference>
<reference evidence="4" key="1">
    <citation type="submission" date="2021-06" db="EMBL/GenBank/DDBJ databases">
        <authorList>
            <consortium name="Wellcome Sanger Institute Data Sharing"/>
        </authorList>
    </citation>
    <scope>NUCLEOTIDE SEQUENCE [LARGE SCALE GENOMIC DNA]</scope>
</reference>
<evidence type="ECO:0000256" key="3">
    <source>
        <dbReference type="ARBA" id="ARBA00023212"/>
    </source>
</evidence>
<reference evidence="4" key="2">
    <citation type="submission" date="2025-08" db="UniProtKB">
        <authorList>
            <consortium name="Ensembl"/>
        </authorList>
    </citation>
    <scope>IDENTIFICATION</scope>
</reference>
<sequence>MLATLPSPPSRLYFLPLLLYPEKPETTGTMGASTASLLSLYFMSSSFYFKMSPSFLLVNSQKETYKRKMRRIIAEDPDWSLAIVPYLRIICLQHIIDNFERNPIVDELPPTDKVKVLEKLSTKLPISVTANLISDEGYWRRCSVERWGRRDVSYYGNSWRRMFLECHLESAIELFIPNTTDPNVILDMVPFYKNYVKKISVSQLLPPVKSSENRQKEDTLLAVGDGASEELSVGHFDFGMLLDKMTELEELHLVYGVRGCRMNFEWSLFEFTDQDCHSLAKALKSCKHLKVFRLHQSKVNDENVQTLCSIFLEHPSLRELDFSHNIIGDRGARAIGKLMSNSKLEVLSLYDNKIKGHGAQAIAYALSRNENLTTLNLRLNRIGDEGGQCVANALLKNSTLINLHLGSNELTEPTANFLSRVLMQNKSLKSINISCNRLGPDGGKQLQEGMAHNSSLVEFDLRLTEVGQESEYFISQILQRNKETAHRTPL</sequence>
<evidence type="ECO:0000256" key="1">
    <source>
        <dbReference type="ARBA" id="ARBA00004245"/>
    </source>
</evidence>
<dbReference type="InterPro" id="IPR032675">
    <property type="entry name" value="LRR_dom_sf"/>
</dbReference>
<comment type="subcellular location">
    <subcellularLocation>
        <location evidence="1">Cytoplasm</location>
        <location evidence="1">Cytoskeleton</location>
    </subcellularLocation>
</comment>
<reference evidence="4" key="3">
    <citation type="submission" date="2025-09" db="UniProtKB">
        <authorList>
            <consortium name="Ensembl"/>
        </authorList>
    </citation>
    <scope>IDENTIFICATION</scope>
</reference>
<keyword evidence="5" id="KW-1185">Reference proteome</keyword>
<accession>A0A8C4SPR3</accession>
<dbReference type="Gene3D" id="3.80.10.10">
    <property type="entry name" value="Ribonuclease Inhibitor"/>
    <property type="match status" value="2"/>
</dbReference>
<name>A0A8C4SPR3_ERPCA</name>
<dbReference type="PANTHER" id="PTHR24107">
    <property type="entry name" value="YNEIN REGULATORY COMPLEX SUBUNIT 5"/>
    <property type="match status" value="1"/>
</dbReference>
<dbReference type="InterPro" id="IPR052410">
    <property type="entry name" value="DRC5"/>
</dbReference>
<dbReference type="GO" id="GO:0005856">
    <property type="term" value="C:cytoskeleton"/>
    <property type="evidence" value="ECO:0007669"/>
    <property type="project" value="UniProtKB-SubCell"/>
</dbReference>
<proteinExistence type="predicted"/>
<protein>
    <submittedName>
        <fullName evidence="4">T-complex-associated-testis-expressed 1</fullName>
    </submittedName>
</protein>
<dbReference type="PANTHER" id="PTHR24107:SF27">
    <property type="entry name" value="DYNEIN REGULATORY COMPLEX SUBUNIT 5"/>
    <property type="match status" value="1"/>
</dbReference>
<evidence type="ECO:0000313" key="4">
    <source>
        <dbReference type="Ensembl" id="ENSECRP00000020215.1"/>
    </source>
</evidence>
<keyword evidence="3" id="KW-0206">Cytoskeleton</keyword>
<dbReference type="SUPFAM" id="SSF52047">
    <property type="entry name" value="RNI-like"/>
    <property type="match status" value="1"/>
</dbReference>
<gene>
    <name evidence="4" type="primary">TCTE1</name>
    <name evidence="4" type="synonym">tcte1</name>
</gene>
<evidence type="ECO:0000313" key="5">
    <source>
        <dbReference type="Proteomes" id="UP000694620"/>
    </source>
</evidence>
<dbReference type="InterPro" id="IPR001611">
    <property type="entry name" value="Leu-rich_rpt"/>
</dbReference>
<dbReference type="GeneTree" id="ENSGT00940000159341"/>